<keyword evidence="4 6" id="KW-1133">Transmembrane helix</keyword>
<feature type="transmembrane region" description="Helical" evidence="6">
    <location>
        <begin position="182"/>
        <end position="208"/>
    </location>
</feature>
<dbReference type="Pfam" id="PF00892">
    <property type="entry name" value="EamA"/>
    <property type="match status" value="1"/>
</dbReference>
<protein>
    <submittedName>
        <fullName evidence="8">DMT family transporter</fullName>
    </submittedName>
</protein>
<evidence type="ECO:0000313" key="8">
    <source>
        <dbReference type="EMBL" id="MCU9839095.1"/>
    </source>
</evidence>
<dbReference type="InterPro" id="IPR000620">
    <property type="entry name" value="EamA_dom"/>
</dbReference>
<dbReference type="RefSeq" id="WP_263389084.1">
    <property type="nucleotide sequence ID" value="NZ_JAOVQN010000015.1"/>
</dbReference>
<name>A0ABT2WVP8_9RHOB</name>
<gene>
    <name evidence="8" type="ORF">OEZ49_15065</name>
</gene>
<evidence type="ECO:0000256" key="1">
    <source>
        <dbReference type="ARBA" id="ARBA00004141"/>
    </source>
</evidence>
<comment type="subcellular location">
    <subcellularLocation>
        <location evidence="1">Membrane</location>
        <topology evidence="1">Multi-pass membrane protein</topology>
    </subcellularLocation>
</comment>
<evidence type="ECO:0000256" key="3">
    <source>
        <dbReference type="ARBA" id="ARBA00022692"/>
    </source>
</evidence>
<evidence type="ECO:0000259" key="7">
    <source>
        <dbReference type="Pfam" id="PF00892"/>
    </source>
</evidence>
<feature type="transmembrane region" description="Helical" evidence="6">
    <location>
        <begin position="75"/>
        <end position="92"/>
    </location>
</feature>
<dbReference type="PANTHER" id="PTHR22911:SF6">
    <property type="entry name" value="SOLUTE CARRIER FAMILY 35 MEMBER G1"/>
    <property type="match status" value="1"/>
</dbReference>
<evidence type="ECO:0000256" key="2">
    <source>
        <dbReference type="ARBA" id="ARBA00009853"/>
    </source>
</evidence>
<evidence type="ECO:0000256" key="4">
    <source>
        <dbReference type="ARBA" id="ARBA00022989"/>
    </source>
</evidence>
<organism evidence="8 9">
    <name type="scientific">Ruegeria marisflavi</name>
    <dbReference type="NCBI Taxonomy" id="2984152"/>
    <lineage>
        <taxon>Bacteria</taxon>
        <taxon>Pseudomonadati</taxon>
        <taxon>Pseudomonadota</taxon>
        <taxon>Alphaproteobacteria</taxon>
        <taxon>Rhodobacterales</taxon>
        <taxon>Roseobacteraceae</taxon>
        <taxon>Ruegeria</taxon>
    </lineage>
</organism>
<feature type="transmembrane region" description="Helical" evidence="6">
    <location>
        <begin position="150"/>
        <end position="170"/>
    </location>
</feature>
<feature type="transmembrane region" description="Helical" evidence="6">
    <location>
        <begin position="259"/>
        <end position="277"/>
    </location>
</feature>
<dbReference type="SUPFAM" id="SSF103481">
    <property type="entry name" value="Multidrug resistance efflux transporter EmrE"/>
    <property type="match status" value="2"/>
</dbReference>
<comment type="caution">
    <text evidence="8">The sequence shown here is derived from an EMBL/GenBank/DDBJ whole genome shotgun (WGS) entry which is preliminary data.</text>
</comment>
<dbReference type="InterPro" id="IPR037185">
    <property type="entry name" value="EmrE-like"/>
</dbReference>
<dbReference type="EMBL" id="JAOVQN010000015">
    <property type="protein sequence ID" value="MCU9839095.1"/>
    <property type="molecule type" value="Genomic_DNA"/>
</dbReference>
<evidence type="ECO:0000256" key="6">
    <source>
        <dbReference type="SAM" id="Phobius"/>
    </source>
</evidence>
<keyword evidence="5 6" id="KW-0472">Membrane</keyword>
<feature type="transmembrane region" description="Helical" evidence="6">
    <location>
        <begin position="228"/>
        <end position="247"/>
    </location>
</feature>
<feature type="domain" description="EamA" evidence="7">
    <location>
        <begin position="14"/>
        <end position="143"/>
    </location>
</feature>
<evidence type="ECO:0000256" key="5">
    <source>
        <dbReference type="ARBA" id="ARBA00023136"/>
    </source>
</evidence>
<keyword evidence="3 6" id="KW-0812">Transmembrane</keyword>
<accession>A0ABT2WVP8</accession>
<keyword evidence="9" id="KW-1185">Reference proteome</keyword>
<feature type="transmembrane region" description="Helical" evidence="6">
    <location>
        <begin position="127"/>
        <end position="144"/>
    </location>
</feature>
<reference evidence="8 9" key="1">
    <citation type="submission" date="2022-10" db="EMBL/GenBank/DDBJ databases">
        <title>Ruegeria sp. nov., isolated from ocean surface water.</title>
        <authorList>
            <person name="He W."/>
            <person name="Wang L."/>
            <person name="Zhang D.-F."/>
        </authorList>
    </citation>
    <scope>NUCLEOTIDE SEQUENCE [LARGE SCALE GENOMIC DNA]</scope>
    <source>
        <strain evidence="8 9">WL0004</strain>
    </source>
</reference>
<feature type="transmembrane region" description="Helical" evidence="6">
    <location>
        <begin position="283"/>
        <end position="301"/>
    </location>
</feature>
<feature type="transmembrane region" description="Helical" evidence="6">
    <location>
        <begin position="98"/>
        <end position="120"/>
    </location>
</feature>
<feature type="transmembrane region" description="Helical" evidence="6">
    <location>
        <begin position="45"/>
        <end position="63"/>
    </location>
</feature>
<sequence>MKMQAESPSAPIAAAFLMVAAMSIIGVIDNYVIRLAETIGLWQFHFTRAAMMLPLVLFMSIFGLGTMRPRRMNWVILRSLLLTVAMLFYFSALSLMSIAQALAGLFTSPIFVLLITAFGLRQRIGPWRIIAVVIGFVGILFVLQPDPATFDATILVPVAGGFFYALGAVVTRAKCAQESTAALLGAMVTALGLTGLAGLGWLALFPATAAEGAAGFVTRGWIWPMTDALPWVVMQAVGSSTAVFMLIKAYQLGEPSYVSVFEFSVMIFGPLFAWVVFGVGLGPWQILGIGLIVVAGVIIALRSA</sequence>
<dbReference type="PANTHER" id="PTHR22911">
    <property type="entry name" value="ACYL-MALONYL CONDENSING ENZYME-RELATED"/>
    <property type="match status" value="1"/>
</dbReference>
<feature type="transmembrane region" description="Helical" evidence="6">
    <location>
        <begin position="12"/>
        <end position="33"/>
    </location>
</feature>
<proteinExistence type="inferred from homology"/>
<evidence type="ECO:0000313" key="9">
    <source>
        <dbReference type="Proteomes" id="UP001321014"/>
    </source>
</evidence>
<comment type="similarity">
    <text evidence="2">Belongs to the drug/metabolite transporter (DMT) superfamily. 10 TMS drug/metabolite exporter (DME) (TC 2.A.7.3) family.</text>
</comment>
<dbReference type="Proteomes" id="UP001321014">
    <property type="component" value="Unassembled WGS sequence"/>
</dbReference>